<organism evidence="4 5">
    <name type="scientific">Lachnellula suecica</name>
    <dbReference type="NCBI Taxonomy" id="602035"/>
    <lineage>
        <taxon>Eukaryota</taxon>
        <taxon>Fungi</taxon>
        <taxon>Dikarya</taxon>
        <taxon>Ascomycota</taxon>
        <taxon>Pezizomycotina</taxon>
        <taxon>Leotiomycetes</taxon>
        <taxon>Helotiales</taxon>
        <taxon>Lachnaceae</taxon>
        <taxon>Lachnellula</taxon>
    </lineage>
</organism>
<comment type="subcellular location">
    <subcellularLocation>
        <location evidence="1">Nucleus</location>
    </subcellularLocation>
</comment>
<feature type="compositionally biased region" description="Polar residues" evidence="3">
    <location>
        <begin position="1138"/>
        <end position="1147"/>
    </location>
</feature>
<feature type="compositionally biased region" description="Polar residues" evidence="3">
    <location>
        <begin position="659"/>
        <end position="668"/>
    </location>
</feature>
<dbReference type="AlphaFoldDB" id="A0A8T9BTL8"/>
<keyword evidence="2" id="KW-0539">Nucleus</keyword>
<accession>A0A8T9BTL8</accession>
<feature type="region of interest" description="Disordered" evidence="3">
    <location>
        <begin position="292"/>
        <end position="370"/>
    </location>
</feature>
<comment type="caution">
    <text evidence="4">The sequence shown here is derived from an EMBL/GenBank/DDBJ whole genome shotgun (WGS) entry which is preliminary data.</text>
</comment>
<feature type="region of interest" description="Disordered" evidence="3">
    <location>
        <begin position="74"/>
        <end position="262"/>
    </location>
</feature>
<evidence type="ECO:0000256" key="2">
    <source>
        <dbReference type="ARBA" id="ARBA00023242"/>
    </source>
</evidence>
<sequence length="1147" mass="125131">MEDAMLSSPDPLNDTPAFQSPQKSRRSSKARKSLHLQGSSPKKQTFELDVGDQISPQKIRVTVEAGDSDIENAYFHHVQSRDNSPSKSRAPKNRRRERTITTTVPVKGLSDSEEETQHAATPKRGRGRPRKSIGTPVPAKKAGRATTPTRKPYTRRKSIGEPGAETGEEGNLPVGVEIGRGGSRSRSRKATARKSTPAAKQSASSDQVVSSTTSKKGRGRRKTLQQEDIPVLEDIRNDTSAEDEGAGISAEMSGALQPINANENHPSAYSTIRSMGTVDDIDDAYPDVVIARFDPGNETPRRTGWSSPRIIEAPRPSSPIQPHTASEKSTLTEDDESVGMVPVPASDKYQREDHGYQYEEEEEERDGLGEMREFDTILESEEFSMISVDSVPSLREHLSSPHNQDQESENPKDIKNKQLLIVQEDAYDDSFSEIPEEVLEAATPARKAPNSQLLSVQNSRLDDSFSSIPPDVLEAASPVKKSQVSRFTSNNGSRFERSSPNIATTLKATSEPTVSAQNQDLYEDSFSAIPEDVLDAATPAPKPQAAFMWTGSQAGPKSDGLKVPLTLNLSHSQRSQSPRLLTPEETPSPPAESSNTTNSRSSGRASSRSAGRTSEGKWEIETSVVHSHMPSSPPSAAPRRYTYTAHLRNHRQLHPDVTETPSIVFSSPSLPPPIQHQRAQAIPGQSSQQRPALSPIARTGQVLQNIRIPSPSRSRSQSLGSPFKSPISDRKSSSVARELQPSPSQHRIANPLPRMDLNGNLAALSAQENSWNSPAAQEDPFNNSSHVSQRPSSSEERSEYSLELPSQRGRGVSDPRLSTTKSMPGSLRSEGAMSWQAEEEVVLSSSALSSDNVSSFVAAKGSFSGTNTDNMTWAERDAAERAAVVKQVEAASEVIVINSDEEEPKSPHNDEDEDFDLLLETMNSSSPIAYERPEPPKQVLEKPRRSKIPSPWRKNSKRLVYNDELSHLSSPTLASTAGVVKGFAANTSNPVTVRRIIPEQQEKDDGEADLSGWQIPQKSNFQPRPRESGNLDLSALLASPGKKLPVMSTASKGTSARLERNSDRSLSRETSKELTPDVTATSSKNTSSLLERRSDRSQSREISKEPSPALTTTNSRADKPFAPIAQKQGFNPRPRSELASSPLKQQA</sequence>
<gene>
    <name evidence="4" type="ORF">LSUE1_G010270</name>
</gene>
<feature type="compositionally biased region" description="Polar residues" evidence="3">
    <location>
        <begin position="766"/>
        <end position="787"/>
    </location>
</feature>
<feature type="region of interest" description="Disordered" evidence="3">
    <location>
        <begin position="571"/>
        <end position="617"/>
    </location>
</feature>
<proteinExistence type="predicted"/>
<feature type="region of interest" description="Disordered" evidence="3">
    <location>
        <begin position="706"/>
        <end position="831"/>
    </location>
</feature>
<feature type="compositionally biased region" description="Polar residues" evidence="3">
    <location>
        <begin position="1078"/>
        <end position="1089"/>
    </location>
</feature>
<feature type="region of interest" description="Disordered" evidence="3">
    <location>
        <begin position="1"/>
        <end position="53"/>
    </location>
</feature>
<feature type="region of interest" description="Disordered" evidence="3">
    <location>
        <begin position="994"/>
        <end position="1029"/>
    </location>
</feature>
<keyword evidence="5" id="KW-1185">Reference proteome</keyword>
<evidence type="ECO:0000313" key="4">
    <source>
        <dbReference type="EMBL" id="TVY57409.1"/>
    </source>
</evidence>
<evidence type="ECO:0000256" key="1">
    <source>
        <dbReference type="ARBA" id="ARBA00004123"/>
    </source>
</evidence>
<evidence type="ECO:0000313" key="5">
    <source>
        <dbReference type="Proteomes" id="UP000469558"/>
    </source>
</evidence>
<feature type="compositionally biased region" description="Low complexity" evidence="3">
    <location>
        <begin position="707"/>
        <end position="722"/>
    </location>
</feature>
<reference evidence="4 5" key="1">
    <citation type="submission" date="2018-05" db="EMBL/GenBank/DDBJ databases">
        <title>Genome sequencing and assembly of the regulated plant pathogen Lachnellula willkommii and related sister species for the development of diagnostic species identification markers.</title>
        <authorList>
            <person name="Giroux E."/>
            <person name="Bilodeau G."/>
        </authorList>
    </citation>
    <scope>NUCLEOTIDE SEQUENCE [LARGE SCALE GENOMIC DNA]</scope>
    <source>
        <strain evidence="4 5">CBS 268.59</strain>
    </source>
</reference>
<feature type="compositionally biased region" description="Polar residues" evidence="3">
    <location>
        <begin position="480"/>
        <end position="502"/>
    </location>
</feature>
<protein>
    <submittedName>
        <fullName evidence="4">Uncharacterized protein</fullName>
    </submittedName>
</protein>
<feature type="compositionally biased region" description="Polar residues" evidence="3">
    <location>
        <begin position="318"/>
        <end position="329"/>
    </location>
</feature>
<feature type="compositionally biased region" description="Low complexity" evidence="3">
    <location>
        <begin position="591"/>
        <end position="613"/>
    </location>
</feature>
<feature type="region of interest" description="Disordered" evidence="3">
    <location>
        <begin position="654"/>
        <end position="692"/>
    </location>
</feature>
<evidence type="ECO:0000256" key="3">
    <source>
        <dbReference type="SAM" id="MobiDB-lite"/>
    </source>
</evidence>
<feature type="compositionally biased region" description="Basic residues" evidence="3">
    <location>
        <begin position="23"/>
        <end position="34"/>
    </location>
</feature>
<feature type="region of interest" description="Disordered" evidence="3">
    <location>
        <begin position="390"/>
        <end position="416"/>
    </location>
</feature>
<dbReference type="InterPro" id="IPR000637">
    <property type="entry name" value="HMGI/Y_DNA-bd_CS"/>
</dbReference>
<feature type="compositionally biased region" description="Basic and acidic residues" evidence="3">
    <location>
        <begin position="348"/>
        <end position="357"/>
    </location>
</feature>
<feature type="region of interest" description="Disordered" evidence="3">
    <location>
        <begin position="478"/>
        <end position="502"/>
    </location>
</feature>
<dbReference type="GO" id="GO:0006355">
    <property type="term" value="P:regulation of DNA-templated transcription"/>
    <property type="evidence" value="ECO:0007669"/>
    <property type="project" value="InterPro"/>
</dbReference>
<feature type="compositionally biased region" description="Polar residues" evidence="3">
    <location>
        <begin position="198"/>
        <end position="214"/>
    </location>
</feature>
<feature type="compositionally biased region" description="Basic and acidic residues" evidence="3">
    <location>
        <begin position="1090"/>
        <end position="1104"/>
    </location>
</feature>
<dbReference type="Proteomes" id="UP000469558">
    <property type="component" value="Unassembled WGS sequence"/>
</dbReference>
<feature type="compositionally biased region" description="Basic residues" evidence="3">
    <location>
        <begin position="183"/>
        <end position="192"/>
    </location>
</feature>
<feature type="region of interest" description="Disordered" evidence="3">
    <location>
        <begin position="1044"/>
        <end position="1147"/>
    </location>
</feature>
<feature type="compositionally biased region" description="Basic and acidic residues" evidence="3">
    <location>
        <begin position="931"/>
        <end position="943"/>
    </location>
</feature>
<dbReference type="OrthoDB" id="3946221at2759"/>
<feature type="region of interest" description="Disordered" evidence="3">
    <location>
        <begin position="925"/>
        <end position="951"/>
    </location>
</feature>
<name>A0A8T9BTL8_9HELO</name>
<dbReference type="PROSITE" id="PS00354">
    <property type="entry name" value="HMGI_Y"/>
    <property type="match status" value="1"/>
</dbReference>
<dbReference type="GO" id="GO:0005634">
    <property type="term" value="C:nucleus"/>
    <property type="evidence" value="ECO:0007669"/>
    <property type="project" value="UniProtKB-SubCell"/>
</dbReference>
<feature type="non-terminal residue" evidence="4">
    <location>
        <position position="1147"/>
    </location>
</feature>
<feature type="compositionally biased region" description="Basic residues" evidence="3">
    <location>
        <begin position="121"/>
        <end position="131"/>
    </location>
</feature>
<dbReference type="EMBL" id="QGMK01002590">
    <property type="protein sequence ID" value="TVY57409.1"/>
    <property type="molecule type" value="Genomic_DNA"/>
</dbReference>
<feature type="compositionally biased region" description="Basic and acidic residues" evidence="3">
    <location>
        <begin position="1057"/>
        <end position="1075"/>
    </location>
</feature>